<organism evidence="6 7">
    <name type="scientific">Oreochromis aureus</name>
    <name type="common">Israeli tilapia</name>
    <name type="synonym">Chromis aureus</name>
    <dbReference type="NCBI Taxonomy" id="47969"/>
    <lineage>
        <taxon>Eukaryota</taxon>
        <taxon>Metazoa</taxon>
        <taxon>Chordata</taxon>
        <taxon>Craniata</taxon>
        <taxon>Vertebrata</taxon>
        <taxon>Euteleostomi</taxon>
        <taxon>Actinopterygii</taxon>
        <taxon>Neopterygii</taxon>
        <taxon>Teleostei</taxon>
        <taxon>Neoteleostei</taxon>
        <taxon>Acanthomorphata</taxon>
        <taxon>Ovalentaria</taxon>
        <taxon>Cichlomorphae</taxon>
        <taxon>Cichliformes</taxon>
        <taxon>Cichlidae</taxon>
        <taxon>African cichlids</taxon>
        <taxon>Pseudocrenilabrinae</taxon>
        <taxon>Oreochromini</taxon>
        <taxon>Oreochromis</taxon>
    </lineage>
</organism>
<keyword evidence="4" id="KW-0732">Signal</keyword>
<dbReference type="Gene3D" id="2.60.40.10">
    <property type="entry name" value="Immunoglobulins"/>
    <property type="match status" value="1"/>
</dbReference>
<keyword evidence="2" id="KW-0812">Transmembrane</keyword>
<keyword evidence="3" id="KW-0472">Membrane</keyword>
<dbReference type="GO" id="GO:0005886">
    <property type="term" value="C:plasma membrane"/>
    <property type="evidence" value="ECO:0007669"/>
    <property type="project" value="TreeGrafter"/>
</dbReference>
<comment type="subcellular location">
    <subcellularLocation>
        <location evidence="1">Membrane</location>
    </subcellularLocation>
</comment>
<dbReference type="PANTHER" id="PTHR11860:SF118">
    <property type="entry name" value="CMRF35-LIKE MOLECULE 3-RELATED"/>
    <property type="match status" value="1"/>
</dbReference>
<reference evidence="6" key="2">
    <citation type="submission" date="2025-09" db="UniProtKB">
        <authorList>
            <consortium name="Ensembl"/>
        </authorList>
    </citation>
    <scope>IDENTIFICATION</scope>
</reference>
<dbReference type="Pfam" id="PF07686">
    <property type="entry name" value="V-set"/>
    <property type="match status" value="1"/>
</dbReference>
<evidence type="ECO:0000256" key="1">
    <source>
        <dbReference type="ARBA" id="ARBA00004370"/>
    </source>
</evidence>
<evidence type="ECO:0000313" key="7">
    <source>
        <dbReference type="Proteomes" id="UP000472276"/>
    </source>
</evidence>
<dbReference type="OMA" id="QEFSMHF"/>
<evidence type="ECO:0000313" key="6">
    <source>
        <dbReference type="Ensembl" id="ENSOABP00000028052.2"/>
    </source>
</evidence>
<dbReference type="InterPro" id="IPR036179">
    <property type="entry name" value="Ig-like_dom_sf"/>
</dbReference>
<evidence type="ECO:0000256" key="3">
    <source>
        <dbReference type="ARBA" id="ARBA00023136"/>
    </source>
</evidence>
<dbReference type="InterPro" id="IPR013106">
    <property type="entry name" value="Ig_V-set"/>
</dbReference>
<dbReference type="AlphaFoldDB" id="A0A668TQE5"/>
<feature type="domain" description="Immunoglobulin V-set" evidence="5">
    <location>
        <begin position="24"/>
        <end position="107"/>
    </location>
</feature>
<evidence type="ECO:0000256" key="2">
    <source>
        <dbReference type="ARBA" id="ARBA00022692"/>
    </source>
</evidence>
<name>A0A668TQE5_OREAU</name>
<accession>A0A668TQE5</accession>
<dbReference type="Ensembl" id="ENSOABT00000028835.2">
    <property type="protein sequence ID" value="ENSOABP00000028052.2"/>
    <property type="gene ID" value="ENSOABG00000013145.2"/>
</dbReference>
<feature type="chain" id="PRO_5044193163" description="Immunoglobulin V-set domain-containing protein" evidence="4">
    <location>
        <begin position="23"/>
        <end position="124"/>
    </location>
</feature>
<reference evidence="6" key="1">
    <citation type="submission" date="2025-08" db="UniProtKB">
        <authorList>
            <consortium name="Ensembl"/>
        </authorList>
    </citation>
    <scope>IDENTIFICATION</scope>
</reference>
<dbReference type="InterPro" id="IPR050671">
    <property type="entry name" value="CD300_family_receptors"/>
</dbReference>
<evidence type="ECO:0000256" key="4">
    <source>
        <dbReference type="SAM" id="SignalP"/>
    </source>
</evidence>
<dbReference type="InterPro" id="IPR013783">
    <property type="entry name" value="Ig-like_fold"/>
</dbReference>
<dbReference type="PANTHER" id="PTHR11860">
    <property type="entry name" value="POLYMERIC-IMMUNOGLOBULIN RECEPTOR"/>
    <property type="match status" value="1"/>
</dbReference>
<dbReference type="Proteomes" id="UP000472276">
    <property type="component" value="Unassembled WGS sequence"/>
</dbReference>
<evidence type="ECO:0000259" key="5">
    <source>
        <dbReference type="Pfam" id="PF07686"/>
    </source>
</evidence>
<dbReference type="GO" id="GO:0004888">
    <property type="term" value="F:transmembrane signaling receptor activity"/>
    <property type="evidence" value="ECO:0007669"/>
    <property type="project" value="TreeGrafter"/>
</dbReference>
<proteinExistence type="predicted"/>
<keyword evidence="7" id="KW-1185">Reference proteome</keyword>
<feature type="signal peptide" evidence="4">
    <location>
        <begin position="1"/>
        <end position="22"/>
    </location>
</feature>
<dbReference type="SUPFAM" id="SSF48726">
    <property type="entry name" value="Immunoglobulin"/>
    <property type="match status" value="1"/>
</dbReference>
<protein>
    <recommendedName>
        <fullName evidence="5">Immunoglobulin V-set domain-containing protein</fullName>
    </recommendedName>
</protein>
<sequence>IRLLSTLYFCAIIYTNLMNVEGFQGRNVSFTCSHKLAWGYDKYFCKDPCESEKDRLTKGRFSMYDNTTGSFFIVRVDKLRLNDSATYSCGVDISFNPDYRSTIKLNVSQAEQKGLSGQLAGGFF</sequence>